<evidence type="ECO:0000313" key="12">
    <source>
        <dbReference type="EMBL" id="MAG18020.1"/>
    </source>
</evidence>
<accession>A0A2D6LPB8</accession>
<feature type="domain" description="S5 DRBM" evidence="11">
    <location>
        <begin position="70"/>
        <end position="133"/>
    </location>
</feature>
<protein>
    <recommendedName>
        <fullName evidence="7">Small ribosomal subunit protein uS5</fullName>
    </recommendedName>
    <alternativeName>
        <fullName evidence="8">30S ribosomal protein S5</fullName>
    </alternativeName>
</protein>
<dbReference type="InterPro" id="IPR000851">
    <property type="entry name" value="Ribosomal_uS5"/>
</dbReference>
<dbReference type="Proteomes" id="UP000226712">
    <property type="component" value="Unassembled WGS sequence"/>
</dbReference>
<evidence type="ECO:0000256" key="6">
    <source>
        <dbReference type="ARBA" id="ARBA00025844"/>
    </source>
</evidence>
<reference evidence="13" key="1">
    <citation type="submission" date="2017-09" db="EMBL/GenBank/DDBJ databases">
        <title>The Reconstruction of 2,631 Draft Metagenome-Assembled Genomes from the Global Oceans.</title>
        <authorList>
            <person name="Tully B.J."/>
            <person name="Graham E.D."/>
            <person name="Heidelberg J.F."/>
        </authorList>
    </citation>
    <scope>NUCLEOTIDE SEQUENCE [LARGE SCALE GENOMIC DNA]</scope>
</reference>
<evidence type="ECO:0000256" key="8">
    <source>
        <dbReference type="ARBA" id="ARBA00035519"/>
    </source>
</evidence>
<dbReference type="FunFam" id="3.30.230.10:FF:000004">
    <property type="entry name" value="40S ribosomal protein S2"/>
    <property type="match status" value="1"/>
</dbReference>
<evidence type="ECO:0000256" key="2">
    <source>
        <dbReference type="ARBA" id="ARBA00022730"/>
    </source>
</evidence>
<dbReference type="NCBIfam" id="TIGR01020">
    <property type="entry name" value="uS5_euk_arch"/>
    <property type="match status" value="1"/>
</dbReference>
<dbReference type="SUPFAM" id="SSF54211">
    <property type="entry name" value="Ribosomal protein S5 domain 2-like"/>
    <property type="match status" value="1"/>
</dbReference>
<gene>
    <name evidence="12" type="ORF">CL944_00935</name>
</gene>
<dbReference type="InterPro" id="IPR014721">
    <property type="entry name" value="Ribsml_uS5_D2-typ_fold_subgr"/>
</dbReference>
<dbReference type="Pfam" id="PF00333">
    <property type="entry name" value="Ribosomal_S5"/>
    <property type="match status" value="1"/>
</dbReference>
<dbReference type="InterPro" id="IPR047866">
    <property type="entry name" value="Ribosomal_uS5_arc"/>
</dbReference>
<keyword evidence="5 9" id="KW-0687">Ribonucleoprotein</keyword>
<evidence type="ECO:0000256" key="4">
    <source>
        <dbReference type="ARBA" id="ARBA00022980"/>
    </source>
</evidence>
<evidence type="ECO:0000256" key="1">
    <source>
        <dbReference type="ARBA" id="ARBA00008945"/>
    </source>
</evidence>
<proteinExistence type="inferred from homology"/>
<dbReference type="InterPro" id="IPR005324">
    <property type="entry name" value="Ribosomal_uS5_C"/>
</dbReference>
<dbReference type="PROSITE" id="PS50881">
    <property type="entry name" value="S5_DSRBD"/>
    <property type="match status" value="1"/>
</dbReference>
<dbReference type="AlphaFoldDB" id="A0A2D6LPB8"/>
<organism evidence="12 13">
    <name type="scientific">Candidatus Iainarchaeum sp</name>
    <dbReference type="NCBI Taxonomy" id="3101447"/>
    <lineage>
        <taxon>Archaea</taxon>
        <taxon>Candidatus Iainarchaeota</taxon>
        <taxon>Candidatus Iainarchaeia</taxon>
        <taxon>Candidatus Iainarchaeales</taxon>
        <taxon>Candidatus Iainarchaeaceae</taxon>
        <taxon>Candidatus Iainarchaeum</taxon>
    </lineage>
</organism>
<sequence>MARRPRRVQTEEERTIKKEEDRLKIISDWVPKTAAGKLVKAGEITSLDDFFTKGHRIMEPQIIDTLVPDLKDKMVDFKKTTKVTRQGRNFSFRAAVLIGDGQSYIGLGTAKDKEKFPAINKATRNAKLSIKKVRKACGSWECRCKESHSVPFNVIGKSSSVRVKLLPAPKGTGLVAGDNIKEVLKFAGVRDAWSKSEGNTASTLDFVQAAIDALAATSRIRVSDDINTKLEVKR</sequence>
<dbReference type="EMBL" id="NZBD01000004">
    <property type="protein sequence ID" value="MAG18020.1"/>
    <property type="molecule type" value="Genomic_DNA"/>
</dbReference>
<keyword evidence="3" id="KW-0694">RNA-binding</keyword>
<dbReference type="Gene3D" id="3.30.230.10">
    <property type="match status" value="1"/>
</dbReference>
<keyword evidence="4 9" id="KW-0689">Ribosomal protein</keyword>
<dbReference type="GO" id="GO:0003735">
    <property type="term" value="F:structural constituent of ribosome"/>
    <property type="evidence" value="ECO:0007669"/>
    <property type="project" value="UniProtKB-UniRule"/>
</dbReference>
<dbReference type="PANTHER" id="PTHR13718:SF4">
    <property type="entry name" value="40S RIBOSOMAL PROTEIN S2"/>
    <property type="match status" value="1"/>
</dbReference>
<dbReference type="NCBIfam" id="NF003125">
    <property type="entry name" value="PRK04044.1"/>
    <property type="match status" value="1"/>
</dbReference>
<dbReference type="GO" id="GO:0022627">
    <property type="term" value="C:cytosolic small ribosomal subunit"/>
    <property type="evidence" value="ECO:0007669"/>
    <property type="project" value="TreeGrafter"/>
</dbReference>
<evidence type="ECO:0000256" key="9">
    <source>
        <dbReference type="PROSITE-ProRule" id="PRU00268"/>
    </source>
</evidence>
<evidence type="ECO:0000256" key="5">
    <source>
        <dbReference type="ARBA" id="ARBA00023274"/>
    </source>
</evidence>
<dbReference type="GO" id="GO:0006412">
    <property type="term" value="P:translation"/>
    <property type="evidence" value="ECO:0007669"/>
    <property type="project" value="InterPro"/>
</dbReference>
<evidence type="ECO:0000313" key="13">
    <source>
        <dbReference type="Proteomes" id="UP000226712"/>
    </source>
</evidence>
<dbReference type="SUPFAM" id="SSF54768">
    <property type="entry name" value="dsRNA-binding domain-like"/>
    <property type="match status" value="1"/>
</dbReference>
<dbReference type="Pfam" id="PF03719">
    <property type="entry name" value="Ribosomal_S5_C"/>
    <property type="match status" value="1"/>
</dbReference>
<comment type="caution">
    <text evidence="12">The sequence shown here is derived from an EMBL/GenBank/DDBJ whole genome shotgun (WGS) entry which is preliminary data.</text>
</comment>
<name>A0A2D6LPB8_9ARCH</name>
<evidence type="ECO:0000256" key="7">
    <source>
        <dbReference type="ARBA" id="ARBA00035255"/>
    </source>
</evidence>
<evidence type="ECO:0000256" key="3">
    <source>
        <dbReference type="ARBA" id="ARBA00022884"/>
    </source>
</evidence>
<evidence type="ECO:0000256" key="10">
    <source>
        <dbReference type="RuleBase" id="RU003823"/>
    </source>
</evidence>
<comment type="subunit">
    <text evidence="6">Part of the 30S ribosomal subunit. Contacts protein S4.</text>
</comment>
<dbReference type="Gene3D" id="3.30.160.20">
    <property type="match status" value="1"/>
</dbReference>
<dbReference type="PANTHER" id="PTHR13718">
    <property type="entry name" value="RIBOSOMAL S SUBUNIT"/>
    <property type="match status" value="1"/>
</dbReference>
<dbReference type="InterPro" id="IPR005711">
    <property type="entry name" value="Ribosomal_uS5_euk/arc"/>
</dbReference>
<dbReference type="InterPro" id="IPR020568">
    <property type="entry name" value="Ribosomal_Su5_D2-typ_SF"/>
</dbReference>
<dbReference type="GO" id="GO:0019843">
    <property type="term" value="F:rRNA binding"/>
    <property type="evidence" value="ECO:0007669"/>
    <property type="project" value="UniProtKB-KW"/>
</dbReference>
<comment type="similarity">
    <text evidence="1 10">Belongs to the universal ribosomal protein uS5 family.</text>
</comment>
<dbReference type="InterPro" id="IPR013810">
    <property type="entry name" value="Ribosomal_uS5_N"/>
</dbReference>
<evidence type="ECO:0000259" key="11">
    <source>
        <dbReference type="PROSITE" id="PS50881"/>
    </source>
</evidence>
<keyword evidence="2" id="KW-0699">rRNA-binding</keyword>